<proteinExistence type="predicted"/>
<dbReference type="KEGG" id="kro:BVG79_p1000143"/>
<dbReference type="InterPro" id="IPR010982">
    <property type="entry name" value="Lambda_DNA-bd_dom_sf"/>
</dbReference>
<keyword evidence="1" id="KW-0805">Transcription regulation</keyword>
<dbReference type="CDD" id="cd01392">
    <property type="entry name" value="HTH_LacI"/>
    <property type="match status" value="1"/>
</dbReference>
<evidence type="ECO:0000313" key="6">
    <source>
        <dbReference type="EMBL" id="ARO15945.1"/>
    </source>
</evidence>
<dbReference type="EMBL" id="CP019938">
    <property type="protein sequence ID" value="ARO15945.1"/>
    <property type="molecule type" value="Genomic_DNA"/>
</dbReference>
<keyword evidence="7" id="KW-1185">Reference proteome</keyword>
<dbReference type="PANTHER" id="PTHR30146">
    <property type="entry name" value="LACI-RELATED TRANSCRIPTIONAL REPRESSOR"/>
    <property type="match status" value="1"/>
</dbReference>
<dbReference type="Pfam" id="PF00356">
    <property type="entry name" value="LacI"/>
    <property type="match status" value="1"/>
</dbReference>
<sequence>MARVGRAQKVGKSQLMEQERVKGDTYSGNGPDAGAGTALMRDVAERAGVAISTVSRALANPDRVSQKTRDRIIAAAAQLGYTPNAVARNLRKGSARLMMIVLPGPFFSGASQIIPGVLEGVAATLAAEGFNLMIANLDRSEAVERHILDLAYGGTIAGSMTLASYLPQQGARSLVGAGLPLVGILQDVSGQGVPSVVTNDRTAMRDATARLLALGHRSFLYIAAPPDNYHEHERFGGVQAAIAAAGLPPAAVQRIESGDSFQFGLQAGAATAESYLRIPPAQRPTAIIASSDDAAIAFMGYVTRAGVQVPGDVSVLGFDGATVGAHLAPPLSSLIQPARAMGNEAARLLLAQLSGAKIPSVVTLESTLAERGSTGPAPTR</sequence>
<dbReference type="SUPFAM" id="SSF47413">
    <property type="entry name" value="lambda repressor-like DNA-binding domains"/>
    <property type="match status" value="1"/>
</dbReference>
<evidence type="ECO:0000256" key="4">
    <source>
        <dbReference type="SAM" id="MobiDB-lite"/>
    </source>
</evidence>
<dbReference type="InterPro" id="IPR046335">
    <property type="entry name" value="LacI/GalR-like_sensor"/>
</dbReference>
<feature type="domain" description="HTH lacI-type" evidence="5">
    <location>
        <begin position="38"/>
        <end position="92"/>
    </location>
</feature>
<dbReference type="Proteomes" id="UP000242447">
    <property type="component" value="Plasmid unnamed1"/>
</dbReference>
<dbReference type="Gene3D" id="3.40.50.2300">
    <property type="match status" value="2"/>
</dbReference>
<evidence type="ECO:0000256" key="2">
    <source>
        <dbReference type="ARBA" id="ARBA00023125"/>
    </source>
</evidence>
<keyword evidence="3" id="KW-0804">Transcription</keyword>
<feature type="region of interest" description="Disordered" evidence="4">
    <location>
        <begin position="1"/>
        <end position="34"/>
    </location>
</feature>
<dbReference type="PANTHER" id="PTHR30146:SF138">
    <property type="entry name" value="TRANSCRIPTIONAL REGULATORY PROTEIN"/>
    <property type="match status" value="1"/>
</dbReference>
<dbReference type="Gene3D" id="1.10.260.40">
    <property type="entry name" value="lambda repressor-like DNA-binding domains"/>
    <property type="match status" value="1"/>
</dbReference>
<protein>
    <submittedName>
        <fullName evidence="6">Transcriptional regulator protein</fullName>
    </submittedName>
</protein>
<dbReference type="InterPro" id="IPR000843">
    <property type="entry name" value="HTH_LacI"/>
</dbReference>
<dbReference type="AlphaFoldDB" id="A0A1W6P363"/>
<dbReference type="InterPro" id="IPR028082">
    <property type="entry name" value="Peripla_BP_I"/>
</dbReference>
<organism evidence="6 7">
    <name type="scientific">Ketogulonicigenium robustum</name>
    <dbReference type="NCBI Taxonomy" id="92947"/>
    <lineage>
        <taxon>Bacteria</taxon>
        <taxon>Pseudomonadati</taxon>
        <taxon>Pseudomonadota</taxon>
        <taxon>Alphaproteobacteria</taxon>
        <taxon>Rhodobacterales</taxon>
        <taxon>Roseobacteraceae</taxon>
        <taxon>Ketogulonicigenium</taxon>
    </lineage>
</organism>
<dbReference type="PROSITE" id="PS50932">
    <property type="entry name" value="HTH_LACI_2"/>
    <property type="match status" value="1"/>
</dbReference>
<dbReference type="SMART" id="SM00354">
    <property type="entry name" value="HTH_LACI"/>
    <property type="match status" value="1"/>
</dbReference>
<gene>
    <name evidence="6" type="ORF">BVG79_p1000143</name>
</gene>
<dbReference type="GO" id="GO:0003700">
    <property type="term" value="F:DNA-binding transcription factor activity"/>
    <property type="evidence" value="ECO:0007669"/>
    <property type="project" value="TreeGrafter"/>
</dbReference>
<accession>A0A1W6P363</accession>
<evidence type="ECO:0000259" key="5">
    <source>
        <dbReference type="PROSITE" id="PS50932"/>
    </source>
</evidence>
<dbReference type="SUPFAM" id="SSF53822">
    <property type="entry name" value="Periplasmic binding protein-like I"/>
    <property type="match status" value="1"/>
</dbReference>
<evidence type="ECO:0000313" key="7">
    <source>
        <dbReference type="Proteomes" id="UP000242447"/>
    </source>
</evidence>
<dbReference type="GO" id="GO:0000976">
    <property type="term" value="F:transcription cis-regulatory region binding"/>
    <property type="evidence" value="ECO:0007669"/>
    <property type="project" value="TreeGrafter"/>
</dbReference>
<name>A0A1W6P363_9RHOB</name>
<keyword evidence="2" id="KW-0238">DNA-binding</keyword>
<keyword evidence="6" id="KW-0614">Plasmid</keyword>
<reference evidence="6 7" key="1">
    <citation type="submission" date="2017-02" db="EMBL/GenBank/DDBJ databases">
        <title>Ketogulonicigenium robustum SPU B003 Genome sequencing and assembly.</title>
        <authorList>
            <person name="Li Y."/>
            <person name="Liu L."/>
            <person name="Wang C."/>
            <person name="Zhang M."/>
            <person name="Zhang T."/>
            <person name="Zhang Y."/>
        </authorList>
    </citation>
    <scope>NUCLEOTIDE SEQUENCE [LARGE SCALE GENOMIC DNA]</scope>
    <source>
        <strain evidence="6 7">SPU_B003</strain>
        <plasmid evidence="6 7">unnamed1</plasmid>
    </source>
</reference>
<evidence type="ECO:0000256" key="1">
    <source>
        <dbReference type="ARBA" id="ARBA00023015"/>
    </source>
</evidence>
<evidence type="ECO:0000256" key="3">
    <source>
        <dbReference type="ARBA" id="ARBA00023163"/>
    </source>
</evidence>
<geneLocation type="plasmid" evidence="6">
    <name>unnamed1</name>
</geneLocation>
<dbReference type="Pfam" id="PF13377">
    <property type="entry name" value="Peripla_BP_3"/>
    <property type="match status" value="1"/>
</dbReference>